<reference evidence="2" key="1">
    <citation type="submission" date="2014-09" db="EMBL/GenBank/DDBJ databases">
        <authorList>
            <person name="Magalhaes I.L.F."/>
            <person name="Oliveira U."/>
            <person name="Santos F.R."/>
            <person name="Vidigal T.H.D.A."/>
            <person name="Brescovit A.D."/>
            <person name="Santos A.J."/>
        </authorList>
    </citation>
    <scope>NUCLEOTIDE SEQUENCE</scope>
    <source>
        <tissue evidence="2">Shoot tissue taken approximately 20 cm above the soil surface</tissue>
    </source>
</reference>
<organism evidence="2">
    <name type="scientific">Arundo donax</name>
    <name type="common">Giant reed</name>
    <name type="synonym">Donax arundinaceus</name>
    <dbReference type="NCBI Taxonomy" id="35708"/>
    <lineage>
        <taxon>Eukaryota</taxon>
        <taxon>Viridiplantae</taxon>
        <taxon>Streptophyta</taxon>
        <taxon>Embryophyta</taxon>
        <taxon>Tracheophyta</taxon>
        <taxon>Spermatophyta</taxon>
        <taxon>Magnoliopsida</taxon>
        <taxon>Liliopsida</taxon>
        <taxon>Poales</taxon>
        <taxon>Poaceae</taxon>
        <taxon>PACMAD clade</taxon>
        <taxon>Arundinoideae</taxon>
        <taxon>Arundineae</taxon>
        <taxon>Arundo</taxon>
    </lineage>
</organism>
<dbReference type="AlphaFoldDB" id="A0A0A9CZH0"/>
<evidence type="ECO:0000313" key="2">
    <source>
        <dbReference type="EMBL" id="JAD81704.1"/>
    </source>
</evidence>
<sequence length="82" mass="9422">MRHHDPQSFLLVLPLLHLFSENLTEELVETSQTQYLHSPGLTLTCVERMLGSLPRDGTNQNLHLLLHYSDHHFAGTARIELH</sequence>
<proteinExistence type="predicted"/>
<name>A0A0A9CZH0_ARUDO</name>
<evidence type="ECO:0008006" key="3">
    <source>
        <dbReference type="Google" id="ProtNLM"/>
    </source>
</evidence>
<keyword evidence="1" id="KW-0732">Signal</keyword>
<accession>A0A0A9CZH0</accession>
<evidence type="ECO:0000256" key="1">
    <source>
        <dbReference type="SAM" id="SignalP"/>
    </source>
</evidence>
<reference evidence="2" key="2">
    <citation type="journal article" date="2015" name="Data Brief">
        <title>Shoot transcriptome of the giant reed, Arundo donax.</title>
        <authorList>
            <person name="Barrero R.A."/>
            <person name="Guerrero F.D."/>
            <person name="Moolhuijzen P."/>
            <person name="Goolsby J.A."/>
            <person name="Tidwell J."/>
            <person name="Bellgard S.E."/>
            <person name="Bellgard M.I."/>
        </authorList>
    </citation>
    <scope>NUCLEOTIDE SEQUENCE</scope>
    <source>
        <tissue evidence="2">Shoot tissue taken approximately 20 cm above the soil surface</tissue>
    </source>
</reference>
<protein>
    <recommendedName>
        <fullName evidence="3">Secreted protein</fullName>
    </recommendedName>
</protein>
<feature type="chain" id="PRO_5002046221" description="Secreted protein" evidence="1">
    <location>
        <begin position="25"/>
        <end position="82"/>
    </location>
</feature>
<feature type="signal peptide" evidence="1">
    <location>
        <begin position="1"/>
        <end position="24"/>
    </location>
</feature>
<dbReference type="EMBL" id="GBRH01216191">
    <property type="protein sequence ID" value="JAD81704.1"/>
    <property type="molecule type" value="Transcribed_RNA"/>
</dbReference>